<keyword evidence="1" id="KW-0677">Repeat</keyword>
<dbReference type="Gene3D" id="1.25.40.20">
    <property type="entry name" value="Ankyrin repeat-containing domain"/>
    <property type="match status" value="1"/>
</dbReference>
<dbReference type="InterPro" id="IPR002110">
    <property type="entry name" value="Ankyrin_rpt"/>
</dbReference>
<reference evidence="4 5" key="1">
    <citation type="submission" date="2024-03" db="EMBL/GenBank/DDBJ databases">
        <title>The genome assembly and annotation of the cricket Gryllus longicercus Weissman &amp; Gray.</title>
        <authorList>
            <person name="Szrajer S."/>
            <person name="Gray D."/>
            <person name="Ylla G."/>
        </authorList>
    </citation>
    <scope>NUCLEOTIDE SEQUENCE [LARGE SCALE GENOMIC DNA]</scope>
    <source>
        <strain evidence="4">DAG 2021-001</strain>
        <tissue evidence="4">Whole body minus gut</tissue>
    </source>
</reference>
<feature type="repeat" description="ANK" evidence="3">
    <location>
        <begin position="77"/>
        <end position="109"/>
    </location>
</feature>
<sequence>MEFVSSQFGTEAAARALRLAALNGHAHAVRALLEGGTPVAARVPGYPSALFAAAISDPSCLAELLDAGADPHEVDAEGQTALHHAAAANHLSCARLLLAAGTDLHARSHNGLTALHLAGTDVVRRLLPPHVRSPIDDMAGPFEVASRFGAAATARPLSWP</sequence>
<evidence type="ECO:0008006" key="6">
    <source>
        <dbReference type="Google" id="ProtNLM"/>
    </source>
</evidence>
<dbReference type="PANTHER" id="PTHR24201">
    <property type="entry name" value="ANK_REP_REGION DOMAIN-CONTAINING PROTEIN"/>
    <property type="match status" value="1"/>
</dbReference>
<dbReference type="InterPro" id="IPR050776">
    <property type="entry name" value="Ank_Repeat/CDKN_Inhibitor"/>
</dbReference>
<dbReference type="SUPFAM" id="SSF48403">
    <property type="entry name" value="Ankyrin repeat"/>
    <property type="match status" value="1"/>
</dbReference>
<keyword evidence="2 3" id="KW-0040">ANK repeat</keyword>
<evidence type="ECO:0000256" key="3">
    <source>
        <dbReference type="PROSITE-ProRule" id="PRU00023"/>
    </source>
</evidence>
<evidence type="ECO:0000313" key="5">
    <source>
        <dbReference type="Proteomes" id="UP001378592"/>
    </source>
</evidence>
<keyword evidence="5" id="KW-1185">Reference proteome</keyword>
<name>A0AAN9YY76_9ORTH</name>
<evidence type="ECO:0000313" key="4">
    <source>
        <dbReference type="EMBL" id="KAK7789111.1"/>
    </source>
</evidence>
<evidence type="ECO:0000256" key="1">
    <source>
        <dbReference type="ARBA" id="ARBA00022737"/>
    </source>
</evidence>
<dbReference type="PROSITE" id="PS50088">
    <property type="entry name" value="ANK_REPEAT"/>
    <property type="match status" value="1"/>
</dbReference>
<gene>
    <name evidence="4" type="ORF">R5R35_010856</name>
</gene>
<dbReference type="AlphaFoldDB" id="A0AAN9YY76"/>
<dbReference type="SMART" id="SM00248">
    <property type="entry name" value="ANK"/>
    <property type="match status" value="3"/>
</dbReference>
<dbReference type="PROSITE" id="PS50297">
    <property type="entry name" value="ANK_REP_REGION"/>
    <property type="match status" value="1"/>
</dbReference>
<dbReference type="Pfam" id="PF12796">
    <property type="entry name" value="Ank_2"/>
    <property type="match status" value="1"/>
</dbReference>
<dbReference type="Proteomes" id="UP001378592">
    <property type="component" value="Unassembled WGS sequence"/>
</dbReference>
<evidence type="ECO:0000256" key="2">
    <source>
        <dbReference type="ARBA" id="ARBA00023043"/>
    </source>
</evidence>
<organism evidence="4 5">
    <name type="scientific">Gryllus longicercus</name>
    <dbReference type="NCBI Taxonomy" id="2509291"/>
    <lineage>
        <taxon>Eukaryota</taxon>
        <taxon>Metazoa</taxon>
        <taxon>Ecdysozoa</taxon>
        <taxon>Arthropoda</taxon>
        <taxon>Hexapoda</taxon>
        <taxon>Insecta</taxon>
        <taxon>Pterygota</taxon>
        <taxon>Neoptera</taxon>
        <taxon>Polyneoptera</taxon>
        <taxon>Orthoptera</taxon>
        <taxon>Ensifera</taxon>
        <taxon>Gryllidea</taxon>
        <taxon>Grylloidea</taxon>
        <taxon>Gryllidae</taxon>
        <taxon>Gryllinae</taxon>
        <taxon>Gryllus</taxon>
    </lineage>
</organism>
<proteinExistence type="predicted"/>
<comment type="caution">
    <text evidence="4">The sequence shown here is derived from an EMBL/GenBank/DDBJ whole genome shotgun (WGS) entry which is preliminary data.</text>
</comment>
<dbReference type="InterPro" id="IPR036770">
    <property type="entry name" value="Ankyrin_rpt-contain_sf"/>
</dbReference>
<accession>A0AAN9YY76</accession>
<dbReference type="PANTHER" id="PTHR24201:SF16">
    <property type="entry name" value="ANKYRIN-1-LIKE-RELATED"/>
    <property type="match status" value="1"/>
</dbReference>
<dbReference type="GO" id="GO:0005634">
    <property type="term" value="C:nucleus"/>
    <property type="evidence" value="ECO:0007669"/>
    <property type="project" value="TreeGrafter"/>
</dbReference>
<dbReference type="EMBL" id="JAZDUA010000832">
    <property type="protein sequence ID" value="KAK7789111.1"/>
    <property type="molecule type" value="Genomic_DNA"/>
</dbReference>
<protein>
    <recommendedName>
        <fullName evidence="6">Ankyrin repeat protein</fullName>
    </recommendedName>
</protein>